<dbReference type="PANTHER" id="PTHR44051">
    <property type="entry name" value="GLUTATHIONE S-TRANSFERASE-RELATED"/>
    <property type="match status" value="1"/>
</dbReference>
<dbReference type="CDD" id="cd00299">
    <property type="entry name" value="GST_C_family"/>
    <property type="match status" value="1"/>
</dbReference>
<dbReference type="eggNOG" id="COG0625">
    <property type="taxonomic scope" value="Bacteria"/>
</dbReference>
<keyword evidence="3" id="KW-0808">Transferase</keyword>
<dbReference type="SUPFAM" id="SSF52833">
    <property type="entry name" value="Thioredoxin-like"/>
    <property type="match status" value="1"/>
</dbReference>
<dbReference type="Proteomes" id="UP000024816">
    <property type="component" value="Unassembled WGS sequence"/>
</dbReference>
<dbReference type="InterPro" id="IPR036282">
    <property type="entry name" value="Glutathione-S-Trfase_C_sf"/>
</dbReference>
<dbReference type="RefSeq" id="WP_035584682.1">
    <property type="nucleotide sequence ID" value="NZ_ARYJ01000018.1"/>
</dbReference>
<dbReference type="CDD" id="cd00570">
    <property type="entry name" value="GST_N_family"/>
    <property type="match status" value="1"/>
</dbReference>
<accession>A0A059F689</accession>
<dbReference type="PATRIC" id="fig|1280952.3.peg.3376"/>
<dbReference type="AlphaFoldDB" id="A0A059F689"/>
<dbReference type="Pfam" id="PF13410">
    <property type="entry name" value="GST_C_2"/>
    <property type="match status" value="1"/>
</dbReference>
<dbReference type="OrthoDB" id="9813092at2"/>
<keyword evidence="4" id="KW-1185">Reference proteome</keyword>
<reference evidence="3 4" key="1">
    <citation type="journal article" date="2014" name="Antonie Van Leeuwenhoek">
        <title>Hyphomonas beringensis sp. nov. and Hyphomonas chukchiensis sp. nov., isolated from surface seawater of the Bering Sea and Chukchi Sea.</title>
        <authorList>
            <person name="Li C."/>
            <person name="Lai Q."/>
            <person name="Li G."/>
            <person name="Dong C."/>
            <person name="Wang J."/>
            <person name="Liao Y."/>
            <person name="Shao Z."/>
        </authorList>
    </citation>
    <scope>NUCLEOTIDE SEQUENCE [LARGE SCALE GENOMIC DNA]</scope>
    <source>
        <strain evidence="3 4">VP2</strain>
    </source>
</reference>
<dbReference type="GO" id="GO:0016740">
    <property type="term" value="F:transferase activity"/>
    <property type="evidence" value="ECO:0007669"/>
    <property type="project" value="UniProtKB-KW"/>
</dbReference>
<evidence type="ECO:0000259" key="1">
    <source>
        <dbReference type="PROSITE" id="PS50404"/>
    </source>
</evidence>
<dbReference type="PROSITE" id="PS50404">
    <property type="entry name" value="GST_NTER"/>
    <property type="match status" value="1"/>
</dbReference>
<organism evidence="3 4">
    <name type="scientific">Hyphomonas jannaschiana VP2</name>
    <dbReference type="NCBI Taxonomy" id="1280952"/>
    <lineage>
        <taxon>Bacteria</taxon>
        <taxon>Pseudomonadati</taxon>
        <taxon>Pseudomonadota</taxon>
        <taxon>Alphaproteobacteria</taxon>
        <taxon>Hyphomonadales</taxon>
        <taxon>Hyphomonadaceae</taxon>
        <taxon>Hyphomonas</taxon>
    </lineage>
</organism>
<evidence type="ECO:0000313" key="4">
    <source>
        <dbReference type="Proteomes" id="UP000024816"/>
    </source>
</evidence>
<dbReference type="SFLD" id="SFLDS00019">
    <property type="entry name" value="Glutathione_Transferase_(cytos"/>
    <property type="match status" value="1"/>
</dbReference>
<name>A0A059F689_9PROT</name>
<dbReference type="PROSITE" id="PS50405">
    <property type="entry name" value="GST_CTER"/>
    <property type="match status" value="1"/>
</dbReference>
<proteinExistence type="predicted"/>
<sequence>MITLYEHPLSPYAQKVKIALREKGVPFEVAMPEGIGAGSTGGAFAEAAPRREVPALIDGDVSLFDSTIILEYIEDKWPEPSLFPADPAARAKCRIIEDVMDTHFEATSWGLGELHHFKRGDEPTRAKIEKNAARQIAAFMDWLSGQLGEADWFSGDAFGWGDLSVAPYLNGISGFGYTPEKGSALETWLVRVNARDSVREAAEQARASIAGMQAVSAAVEAGIFRRHYRDHRLEWMIRSGGMEIVRDGIERNTIRFTDHWDN</sequence>
<dbReference type="Gene3D" id="1.20.1050.10">
    <property type="match status" value="1"/>
</dbReference>
<dbReference type="InterPro" id="IPR010987">
    <property type="entry name" value="Glutathione-S-Trfase_C-like"/>
</dbReference>
<feature type="domain" description="GST C-terminal" evidence="2">
    <location>
        <begin position="86"/>
        <end position="209"/>
    </location>
</feature>
<dbReference type="SUPFAM" id="SSF47616">
    <property type="entry name" value="GST C-terminal domain-like"/>
    <property type="match status" value="1"/>
</dbReference>
<feature type="domain" description="GST N-terminal" evidence="1">
    <location>
        <begin position="1"/>
        <end position="81"/>
    </location>
</feature>
<dbReference type="Pfam" id="PF13417">
    <property type="entry name" value="GST_N_3"/>
    <property type="match status" value="1"/>
</dbReference>
<dbReference type="SFLD" id="SFLDG00358">
    <property type="entry name" value="Main_(cytGST)"/>
    <property type="match status" value="1"/>
</dbReference>
<dbReference type="PANTHER" id="PTHR44051:SF8">
    <property type="entry name" value="GLUTATHIONE S-TRANSFERASE GSTA"/>
    <property type="match status" value="1"/>
</dbReference>
<dbReference type="STRING" id="1280952.HJA_16869"/>
<gene>
    <name evidence="3" type="ORF">HJA_16869</name>
</gene>
<dbReference type="EMBL" id="ARYJ01000018">
    <property type="protein sequence ID" value="KCZ83782.1"/>
    <property type="molecule type" value="Genomic_DNA"/>
</dbReference>
<evidence type="ECO:0000313" key="3">
    <source>
        <dbReference type="EMBL" id="KCZ83782.1"/>
    </source>
</evidence>
<dbReference type="InterPro" id="IPR036249">
    <property type="entry name" value="Thioredoxin-like_sf"/>
</dbReference>
<dbReference type="InterPro" id="IPR040079">
    <property type="entry name" value="Glutathione_S-Trfase"/>
</dbReference>
<dbReference type="Gene3D" id="3.40.30.10">
    <property type="entry name" value="Glutaredoxin"/>
    <property type="match status" value="1"/>
</dbReference>
<comment type="caution">
    <text evidence="3">The sequence shown here is derived from an EMBL/GenBank/DDBJ whole genome shotgun (WGS) entry which is preliminary data.</text>
</comment>
<dbReference type="InterPro" id="IPR004045">
    <property type="entry name" value="Glutathione_S-Trfase_N"/>
</dbReference>
<evidence type="ECO:0000259" key="2">
    <source>
        <dbReference type="PROSITE" id="PS50405"/>
    </source>
</evidence>
<protein>
    <submittedName>
        <fullName evidence="3">Glutathione S-transferase domain-containing protein</fullName>
    </submittedName>
</protein>